<feature type="region of interest" description="Disordered" evidence="7">
    <location>
        <begin position="909"/>
        <end position="928"/>
    </location>
</feature>
<dbReference type="Pfam" id="PF07724">
    <property type="entry name" value="AAA_2"/>
    <property type="match status" value="1"/>
</dbReference>
<dbReference type="InterPro" id="IPR004176">
    <property type="entry name" value="Clp_R_N"/>
</dbReference>
<keyword evidence="1 5" id="KW-0677">Repeat</keyword>
<evidence type="ECO:0000256" key="4">
    <source>
        <dbReference type="ARBA" id="ARBA00023186"/>
    </source>
</evidence>
<dbReference type="Gene3D" id="1.10.1780.10">
    <property type="entry name" value="Clp, N-terminal domain"/>
    <property type="match status" value="1"/>
</dbReference>
<dbReference type="Pfam" id="PF00004">
    <property type="entry name" value="AAA"/>
    <property type="match status" value="1"/>
</dbReference>
<dbReference type="Gene3D" id="3.40.50.300">
    <property type="entry name" value="P-loop containing nucleotide triphosphate hydrolases"/>
    <property type="match status" value="3"/>
</dbReference>
<evidence type="ECO:0000313" key="9">
    <source>
        <dbReference type="EMBL" id="QDS87370.1"/>
    </source>
</evidence>
<keyword evidence="2" id="KW-0547">Nucleotide-binding</keyword>
<dbReference type="RefSeq" id="WP_145343683.1">
    <property type="nucleotide sequence ID" value="NZ_CP036261.1"/>
</dbReference>
<dbReference type="PROSITE" id="PS51903">
    <property type="entry name" value="CLP_R"/>
    <property type="match status" value="1"/>
</dbReference>
<dbReference type="AlphaFoldDB" id="A0A517LXN5"/>
<dbReference type="EMBL" id="CP036261">
    <property type="protein sequence ID" value="QDS87370.1"/>
    <property type="molecule type" value="Genomic_DNA"/>
</dbReference>
<dbReference type="OrthoDB" id="9803641at2"/>
<feature type="compositionally biased region" description="Basic and acidic residues" evidence="7">
    <location>
        <begin position="517"/>
        <end position="530"/>
    </location>
</feature>
<evidence type="ECO:0000259" key="8">
    <source>
        <dbReference type="PROSITE" id="PS51903"/>
    </source>
</evidence>
<dbReference type="InterPro" id="IPR019489">
    <property type="entry name" value="Clp_ATPase_C"/>
</dbReference>
<feature type="region of interest" description="Disordered" evidence="7">
    <location>
        <begin position="517"/>
        <end position="538"/>
    </location>
</feature>
<dbReference type="GO" id="GO:0005524">
    <property type="term" value="F:ATP binding"/>
    <property type="evidence" value="ECO:0007669"/>
    <property type="project" value="UniProtKB-KW"/>
</dbReference>
<dbReference type="GO" id="GO:0005737">
    <property type="term" value="C:cytoplasm"/>
    <property type="evidence" value="ECO:0007669"/>
    <property type="project" value="TreeGrafter"/>
</dbReference>
<dbReference type="KEGG" id="ruv:EC9_15480"/>
<evidence type="ECO:0000256" key="3">
    <source>
        <dbReference type="ARBA" id="ARBA00022840"/>
    </source>
</evidence>
<keyword evidence="6" id="KW-0175">Coiled coil</keyword>
<dbReference type="GO" id="GO:0016887">
    <property type="term" value="F:ATP hydrolysis activity"/>
    <property type="evidence" value="ECO:0007669"/>
    <property type="project" value="InterPro"/>
</dbReference>
<name>A0A517LXN5_9BACT</name>
<dbReference type="SUPFAM" id="SSF81923">
    <property type="entry name" value="Double Clp-N motif"/>
    <property type="match status" value="1"/>
</dbReference>
<accession>A0A517LXN5</accession>
<evidence type="ECO:0000256" key="5">
    <source>
        <dbReference type="PROSITE-ProRule" id="PRU01251"/>
    </source>
</evidence>
<dbReference type="SMART" id="SM00382">
    <property type="entry name" value="AAA"/>
    <property type="match status" value="2"/>
</dbReference>
<dbReference type="PRINTS" id="PR00300">
    <property type="entry name" value="CLPPROTEASEA"/>
</dbReference>
<dbReference type="InterPro" id="IPR017729">
    <property type="entry name" value="ATPase_T6SS_ClpV1"/>
</dbReference>
<keyword evidence="10" id="KW-1185">Reference proteome</keyword>
<dbReference type="Pfam" id="PF17871">
    <property type="entry name" value="AAA_lid_9"/>
    <property type="match status" value="1"/>
</dbReference>
<reference evidence="9 10" key="1">
    <citation type="submission" date="2019-02" db="EMBL/GenBank/DDBJ databases">
        <title>Deep-cultivation of Planctomycetes and their phenomic and genomic characterization uncovers novel biology.</title>
        <authorList>
            <person name="Wiegand S."/>
            <person name="Jogler M."/>
            <person name="Boedeker C."/>
            <person name="Pinto D."/>
            <person name="Vollmers J."/>
            <person name="Rivas-Marin E."/>
            <person name="Kohn T."/>
            <person name="Peeters S.H."/>
            <person name="Heuer A."/>
            <person name="Rast P."/>
            <person name="Oberbeckmann S."/>
            <person name="Bunk B."/>
            <person name="Jeske O."/>
            <person name="Meyerdierks A."/>
            <person name="Storesund J.E."/>
            <person name="Kallscheuer N."/>
            <person name="Luecker S."/>
            <person name="Lage O.M."/>
            <person name="Pohl T."/>
            <person name="Merkel B.J."/>
            <person name="Hornburger P."/>
            <person name="Mueller R.-W."/>
            <person name="Bruemmer F."/>
            <person name="Labrenz M."/>
            <person name="Spormann A.M."/>
            <person name="Op den Camp H."/>
            <person name="Overmann J."/>
            <person name="Amann R."/>
            <person name="Jetten M.S.M."/>
            <person name="Mascher T."/>
            <person name="Medema M.H."/>
            <person name="Devos D.P."/>
            <person name="Kaster A.-K."/>
            <person name="Ovreas L."/>
            <person name="Rohde M."/>
            <person name="Galperin M.Y."/>
            <person name="Jogler C."/>
        </authorList>
    </citation>
    <scope>NUCLEOTIDE SEQUENCE [LARGE SCALE GENOMIC DNA]</scope>
    <source>
        <strain evidence="9 10">EC9</strain>
    </source>
</reference>
<dbReference type="PANTHER" id="PTHR11638:SF184">
    <property type="entry name" value="ATPASE WITH CHAPERONE ACTIVITY"/>
    <property type="match status" value="1"/>
</dbReference>
<dbReference type="Proteomes" id="UP000319557">
    <property type="component" value="Chromosome"/>
</dbReference>
<dbReference type="InterPro" id="IPR003959">
    <property type="entry name" value="ATPase_AAA_core"/>
</dbReference>
<feature type="region of interest" description="Disordered" evidence="7">
    <location>
        <begin position="167"/>
        <end position="192"/>
    </location>
</feature>
<dbReference type="InterPro" id="IPR001270">
    <property type="entry name" value="ClpA/B"/>
</dbReference>
<dbReference type="SMART" id="SM01086">
    <property type="entry name" value="ClpB_D2-small"/>
    <property type="match status" value="1"/>
</dbReference>
<dbReference type="Pfam" id="PF10431">
    <property type="entry name" value="ClpB_D2-small"/>
    <property type="match status" value="1"/>
</dbReference>
<dbReference type="InterPro" id="IPR050130">
    <property type="entry name" value="ClpA_ClpB"/>
</dbReference>
<dbReference type="PROSITE" id="PS00870">
    <property type="entry name" value="CLPAB_1"/>
    <property type="match status" value="1"/>
</dbReference>
<dbReference type="InterPro" id="IPR003593">
    <property type="entry name" value="AAA+_ATPase"/>
</dbReference>
<dbReference type="PANTHER" id="PTHR11638">
    <property type="entry name" value="ATP-DEPENDENT CLP PROTEASE"/>
    <property type="match status" value="1"/>
</dbReference>
<sequence>MASLQLKSLVNKLNDPTRRCLESAAGLCLSRTHFHVEIEHWLLKLLDESDGDLPLLLRHFDIDIARFQSVAEGVLDKMRTGNGRAPALSNTTVELIKAAWMLASVQYAAPQVRSGHLLAAIVRDPLHFEIGAPLARLLEGISADAITDALPVVTSGSVEARAALPTSFMQSGNDSGPANADGAPSKTPSLDRYTADVTQQARDGKIDPVLGRDAEIRQMTDILLRRRQNNPILTGEPGVGKTAVVEGFALKVVNGDVPEALQNITIRSLDLGQLEAGAGVKGEFENRLKSILNEIQASPTPIILMIDEAHTLIGAGAQAGGGDAANLLKPALARGELRTIAATTWSEYKKYFEQDAALTRRFQVVKVEEPSLDVAKAMLRGVANKLEQHHGVRILDDAIDSAVTLSSRYITGRQLPDKAVSVLDTACARIAISQNSTPGAIEDARAQCERVRRRSDRLQDEQSWGADHGDQLTEMNAHLEQSESALAALEARWHQEKFAVQEILQIKDQIHRKNIETSDTLAKPDDRVAENESDEETSPLAAMSLTELQAELTRLEADLDDTQGDEPLIYVDVDSQSVASTISAWTGIPLGRMSTDQTTAVLNLKQRLEESVVGQSHALDEIARHIRTSRAGLGDPNKPIGVFMLAGTSGVGKTETALALADTLYGGTQQLTTINMSEFKEEHKVSLLMGSPPGYVGYGEGGVLTEAVRRKPYSVILLDELEKAHPGVQDVFYQVFDKGQMKDGQGRDIDFKNSVVIMTTNAGTDLIAQMCSDGRQPSLVELKDALHEELLKTFKPAFLGRITVLPYFPLETDVLQRIATLKLDKVVQRTREHHKAELVFTDGLILQLAKQCVSVDTGARKVDQVIEQNILPELSAELLSRNVEGQPVQRVVVDWDDRGGFVYEFEVDQEEDVTPETEPTSPALPIDSTDSAAWMATTNEV</sequence>
<evidence type="ECO:0000256" key="7">
    <source>
        <dbReference type="SAM" id="MobiDB-lite"/>
    </source>
</evidence>
<evidence type="ECO:0000256" key="1">
    <source>
        <dbReference type="ARBA" id="ARBA00022737"/>
    </source>
</evidence>
<dbReference type="GO" id="GO:0034605">
    <property type="term" value="P:cellular response to heat"/>
    <property type="evidence" value="ECO:0007669"/>
    <property type="project" value="TreeGrafter"/>
</dbReference>
<feature type="domain" description="Clp R" evidence="8">
    <location>
        <begin position="10"/>
        <end position="156"/>
    </location>
</feature>
<dbReference type="FunFam" id="3.40.50.300:FF:000025">
    <property type="entry name" value="ATP-dependent Clp protease subunit"/>
    <property type="match status" value="1"/>
</dbReference>
<dbReference type="InterPro" id="IPR018368">
    <property type="entry name" value="ClpA/B_CS1"/>
</dbReference>
<keyword evidence="4" id="KW-0143">Chaperone</keyword>
<dbReference type="SUPFAM" id="SSF52540">
    <property type="entry name" value="P-loop containing nucleoside triphosphate hydrolases"/>
    <property type="match status" value="2"/>
</dbReference>
<dbReference type="Pfam" id="PF02861">
    <property type="entry name" value="Clp_N"/>
    <property type="match status" value="1"/>
</dbReference>
<evidence type="ECO:0000313" key="10">
    <source>
        <dbReference type="Proteomes" id="UP000319557"/>
    </source>
</evidence>
<feature type="compositionally biased region" description="Polar residues" evidence="7">
    <location>
        <begin position="167"/>
        <end position="176"/>
    </location>
</feature>
<protein>
    <submittedName>
        <fullName evidence="9">Chaperone protein ClpB</fullName>
    </submittedName>
</protein>
<keyword evidence="3" id="KW-0067">ATP-binding</keyword>
<dbReference type="NCBIfam" id="TIGR03345">
    <property type="entry name" value="VI_ClpV1"/>
    <property type="match status" value="1"/>
</dbReference>
<dbReference type="CDD" id="cd00009">
    <property type="entry name" value="AAA"/>
    <property type="match status" value="1"/>
</dbReference>
<proteinExistence type="predicted"/>
<feature type="coiled-coil region" evidence="6">
    <location>
        <begin position="441"/>
        <end position="492"/>
    </location>
</feature>
<dbReference type="InterPro" id="IPR036628">
    <property type="entry name" value="Clp_N_dom_sf"/>
</dbReference>
<evidence type="ECO:0000256" key="2">
    <source>
        <dbReference type="ARBA" id="ARBA00022741"/>
    </source>
</evidence>
<dbReference type="CDD" id="cd19499">
    <property type="entry name" value="RecA-like_ClpB_Hsp104-like"/>
    <property type="match status" value="1"/>
</dbReference>
<dbReference type="InterPro" id="IPR027417">
    <property type="entry name" value="P-loop_NTPase"/>
</dbReference>
<dbReference type="Gene3D" id="1.10.8.60">
    <property type="match status" value="1"/>
</dbReference>
<organism evidence="9 10">
    <name type="scientific">Rosistilla ulvae</name>
    <dbReference type="NCBI Taxonomy" id="1930277"/>
    <lineage>
        <taxon>Bacteria</taxon>
        <taxon>Pseudomonadati</taxon>
        <taxon>Planctomycetota</taxon>
        <taxon>Planctomycetia</taxon>
        <taxon>Pirellulales</taxon>
        <taxon>Pirellulaceae</taxon>
        <taxon>Rosistilla</taxon>
    </lineage>
</organism>
<gene>
    <name evidence="9" type="primary">clpB_1</name>
    <name evidence="9" type="ORF">EC9_15480</name>
</gene>
<dbReference type="InterPro" id="IPR041546">
    <property type="entry name" value="ClpA/ClpB_AAA_lid"/>
</dbReference>
<evidence type="ECO:0000256" key="6">
    <source>
        <dbReference type="SAM" id="Coils"/>
    </source>
</evidence>